<dbReference type="InterPro" id="IPR000917">
    <property type="entry name" value="Sulfatase_N"/>
</dbReference>
<feature type="domain" description="Sulfatase N-terminal" evidence="1">
    <location>
        <begin position="9"/>
        <end position="101"/>
    </location>
</feature>
<gene>
    <name evidence="2" type="ORF">METZ01_LOCUS428766</name>
</gene>
<dbReference type="InterPro" id="IPR017850">
    <property type="entry name" value="Alkaline_phosphatase_core_sf"/>
</dbReference>
<dbReference type="AlphaFoldDB" id="A0A382XXS4"/>
<dbReference type="SUPFAM" id="SSF53649">
    <property type="entry name" value="Alkaline phosphatase-like"/>
    <property type="match status" value="1"/>
</dbReference>
<proteinExistence type="predicted"/>
<protein>
    <recommendedName>
        <fullName evidence="1">Sulfatase N-terminal domain-containing protein</fullName>
    </recommendedName>
</protein>
<dbReference type="EMBL" id="UINC01171377">
    <property type="protein sequence ID" value="SVD75912.1"/>
    <property type="molecule type" value="Genomic_DNA"/>
</dbReference>
<feature type="non-terminal residue" evidence="2">
    <location>
        <position position="1"/>
    </location>
</feature>
<name>A0A382XXS4_9ZZZZ</name>
<sequence length="184" mass="21479">NYHTVNCVLDTVKNFESDKEPFYMHMHIRLPHQPFIFDSEGNRVQDVQEGMDRFDERFKDRYLEQLIFTNSKTLEIIDSIQQRDPSTVIILMSDHGGRFGVDWENPSELDLYRALNNLLAVSFPGKESSITENLSTVNIFRVFFNSYFGADYEILDEKYIWYVSKNPLSQTDVTDLIKSSSLGK</sequence>
<evidence type="ECO:0000313" key="2">
    <source>
        <dbReference type="EMBL" id="SVD75912.1"/>
    </source>
</evidence>
<dbReference type="Pfam" id="PF00884">
    <property type="entry name" value="Sulfatase"/>
    <property type="match status" value="1"/>
</dbReference>
<dbReference type="Gene3D" id="3.40.720.10">
    <property type="entry name" value="Alkaline Phosphatase, subunit A"/>
    <property type="match status" value="1"/>
</dbReference>
<reference evidence="2" key="1">
    <citation type="submission" date="2018-05" db="EMBL/GenBank/DDBJ databases">
        <authorList>
            <person name="Lanie J.A."/>
            <person name="Ng W.-L."/>
            <person name="Kazmierczak K.M."/>
            <person name="Andrzejewski T.M."/>
            <person name="Davidsen T.M."/>
            <person name="Wayne K.J."/>
            <person name="Tettelin H."/>
            <person name="Glass J.I."/>
            <person name="Rusch D."/>
            <person name="Podicherti R."/>
            <person name="Tsui H.-C.T."/>
            <person name="Winkler M.E."/>
        </authorList>
    </citation>
    <scope>NUCLEOTIDE SEQUENCE</scope>
</reference>
<accession>A0A382XXS4</accession>
<evidence type="ECO:0000259" key="1">
    <source>
        <dbReference type="Pfam" id="PF00884"/>
    </source>
</evidence>
<organism evidence="2">
    <name type="scientific">marine metagenome</name>
    <dbReference type="NCBI Taxonomy" id="408172"/>
    <lineage>
        <taxon>unclassified sequences</taxon>
        <taxon>metagenomes</taxon>
        <taxon>ecological metagenomes</taxon>
    </lineage>
</organism>